<feature type="region of interest" description="Disordered" evidence="6">
    <location>
        <begin position="482"/>
        <end position="514"/>
    </location>
</feature>
<evidence type="ECO:0000259" key="7">
    <source>
        <dbReference type="PROSITE" id="PS51391"/>
    </source>
</evidence>
<reference evidence="8 9" key="1">
    <citation type="submission" date="2019-01" db="EMBL/GenBank/DDBJ databases">
        <title>Genome Assembly of Collichthys lucidus.</title>
        <authorList>
            <person name="Cai M."/>
            <person name="Xiao S."/>
        </authorList>
    </citation>
    <scope>NUCLEOTIDE SEQUENCE [LARGE SCALE GENOMIC DNA]</scope>
    <source>
        <strain evidence="8">JT15FE1705JMU</strain>
        <tissue evidence="8">Muscle</tissue>
    </source>
</reference>
<dbReference type="GO" id="GO:0031124">
    <property type="term" value="P:mRNA 3'-end processing"/>
    <property type="evidence" value="ECO:0007669"/>
    <property type="project" value="TreeGrafter"/>
</dbReference>
<dbReference type="Gene3D" id="6.10.250.2560">
    <property type="match status" value="1"/>
</dbReference>
<evidence type="ECO:0000256" key="5">
    <source>
        <dbReference type="ARBA" id="ARBA00067342"/>
    </source>
</evidence>
<organism evidence="8 9">
    <name type="scientific">Collichthys lucidus</name>
    <name type="common">Big head croaker</name>
    <name type="synonym">Sciaena lucida</name>
    <dbReference type="NCBI Taxonomy" id="240159"/>
    <lineage>
        <taxon>Eukaryota</taxon>
        <taxon>Metazoa</taxon>
        <taxon>Chordata</taxon>
        <taxon>Craniata</taxon>
        <taxon>Vertebrata</taxon>
        <taxon>Euteleostomi</taxon>
        <taxon>Actinopterygii</taxon>
        <taxon>Neopterygii</taxon>
        <taxon>Teleostei</taxon>
        <taxon>Neoteleostei</taxon>
        <taxon>Acanthomorphata</taxon>
        <taxon>Eupercaria</taxon>
        <taxon>Sciaenidae</taxon>
        <taxon>Collichthys</taxon>
    </lineage>
</organism>
<feature type="compositionally biased region" description="Pro residues" evidence="6">
    <location>
        <begin position="944"/>
        <end position="984"/>
    </location>
</feature>
<feature type="compositionally biased region" description="Pro residues" evidence="6">
    <location>
        <begin position="1058"/>
        <end position="1071"/>
    </location>
</feature>
<dbReference type="Gene3D" id="1.25.40.90">
    <property type="match status" value="1"/>
</dbReference>
<feature type="compositionally biased region" description="Low complexity" evidence="6">
    <location>
        <begin position="1072"/>
        <end position="1083"/>
    </location>
</feature>
<keyword evidence="3" id="KW-0007">Acetylation</keyword>
<dbReference type="SUPFAM" id="SSF48464">
    <property type="entry name" value="ENTH/VHS domain"/>
    <property type="match status" value="1"/>
</dbReference>
<feature type="compositionally biased region" description="Basic and acidic residues" evidence="6">
    <location>
        <begin position="586"/>
        <end position="602"/>
    </location>
</feature>
<feature type="compositionally biased region" description="Pro residues" evidence="6">
    <location>
        <begin position="604"/>
        <end position="614"/>
    </location>
</feature>
<dbReference type="AlphaFoldDB" id="A0A4U5V4J3"/>
<evidence type="ECO:0000313" key="8">
    <source>
        <dbReference type="EMBL" id="TKS82120.1"/>
    </source>
</evidence>
<feature type="compositionally biased region" description="Pro residues" evidence="6">
    <location>
        <begin position="881"/>
        <end position="892"/>
    </location>
</feature>
<feature type="compositionally biased region" description="Low complexity" evidence="6">
    <location>
        <begin position="180"/>
        <end position="189"/>
    </location>
</feature>
<keyword evidence="1" id="KW-0488">Methylation</keyword>
<accession>A0A4U5V4J3</accession>
<name>A0A4U5V4J3_COLLU</name>
<feature type="compositionally biased region" description="Low complexity" evidence="6">
    <location>
        <begin position="568"/>
        <end position="582"/>
    </location>
</feature>
<dbReference type="PANTHER" id="PTHR12460">
    <property type="entry name" value="CYCLIN-DEPENDENT KINASE INHIBITOR-RELATED PROTEIN"/>
    <property type="match status" value="1"/>
</dbReference>
<sequence length="1209" mass="128996">MAAGSGAASGHGARSSNAALEASLDRRFQGVSNTMESIQGLSTWCIENKKHHGLIVRHWMKWLKKSDNNHRLNLFYVANDVIQNCKRKNAIVFRSAFAEVLPHAAQLIKDGKVRKSVERIFLIWEERSVYPEEVIAQFKAGLNKKEKEREKQKQKEKEKEREKEKEKEKEKAKEKEKEAPPANAPTNTKAALKSKIVAEFTPHSLIEQLSRYKRAVAEEEFREKQLEALRVDVCSTEALKRLKDKAGGNKFAKDFEDGSLKLQEFVGFLDKELKTGPPLLEALGNADIFYEMQYKEVKIVANAYNAFANRVASLKRKLDSLKSTLPGPEDSPVPSPSEDAPSPTGSDSPFMGLGGNRAQVDPELDGKAMDEGEIPSDNRDMEDMDMSDEEADAATAGDDKKDKASTAVAKTTKSDAASKPPTTPTKASKTNSAAAAAAAATATTVTPTPTTAPSAPTSPLGVNLEKVDLGKISSILSSLTSAMKNTASPARPSPGTPTTPSGQSAASKATPSSPALASILSRVDITPEGILNALSKTNTPGLSSLLQSVTNTSSAPPTRTSPESSAVKTLLSPTTPKTKPTLGNSLKRETPGRTRDWEKERQLSPPPPPPPRPSAPSVSPPSLESKINSFLQGNPGFSLALGDVSPDGVDGTPVRDEAAGTPTQDEIMDTPGSVPESLGSSGGHNLSPTAYRSEPWDAVITPSGSSSNGDFLSSSSSRYGAGKKSNTKLKDDEVMNMRKHVPSSPSNDMKIKKDGQHGQLRMMGSNRGVGERRLSAGSRKASSSSDDGGLGGKREDKGKESPAGGGKDGHYHRIETLVSPCTEGAPIQTLCYSNRPLAGERIKTVESIRVFGRGTRRGGGAGCRPGGAMWYEEEEYMDAQPPSPHGAPPPLNIGPGGTEDMIPSMPPPPHLLLAHLHPPPPHPHSRPLPQSPFQMPYHTENMQSPPPSLLHQHPPPAPPFFSAPPPIPRPPPPPMPQRLSPPPSHSAVPSAVMVGGVLVPVDRPLSIPPPVRPEGADRGGMGPRGSKVGPPPLMSSLLGEPPRMHRPGTVKEPFVPRHAPPLHRPGNPGVPLPLLGRVKEPLNLPLPSPSPSPTSSTPSPSTPNSPAVDSAPARLPSQSAAPPLHKPPASPPAQPRNQTSNPVPLLNLPSPRPPMLSGPQRPLLRGRNPSHYHNQDHHRGGFRGGKRPGPPFTGGPFHAQKRPFLPPRY</sequence>
<feature type="region of interest" description="Disordered" evidence="6">
    <location>
        <begin position="877"/>
        <end position="988"/>
    </location>
</feature>
<evidence type="ECO:0000313" key="9">
    <source>
        <dbReference type="Proteomes" id="UP000298787"/>
    </source>
</evidence>
<protein>
    <recommendedName>
        <fullName evidence="5">Regulation of nuclear pre-mRNA domain-containing protein 2</fullName>
    </recommendedName>
</protein>
<comment type="subunit">
    <text evidence="4">Associates with the RNA polymerase II complex.</text>
</comment>
<dbReference type="PANTHER" id="PTHR12460:SF40">
    <property type="entry name" value="REGULATION OF NUCLEAR PRE-MRNA DOMAIN-CONTAINING PROTEIN 2"/>
    <property type="match status" value="1"/>
</dbReference>
<dbReference type="SMART" id="SM00582">
    <property type="entry name" value="RPR"/>
    <property type="match status" value="1"/>
</dbReference>
<proteinExistence type="predicted"/>
<feature type="compositionally biased region" description="Pro residues" evidence="6">
    <location>
        <begin position="1124"/>
        <end position="1134"/>
    </location>
</feature>
<feature type="region of interest" description="Disordered" evidence="6">
    <location>
        <begin position="322"/>
        <end position="462"/>
    </location>
</feature>
<feature type="domain" description="CID" evidence="7">
    <location>
        <begin position="16"/>
        <end position="146"/>
    </location>
</feature>
<feature type="compositionally biased region" description="Low complexity" evidence="6">
    <location>
        <begin position="1093"/>
        <end position="1106"/>
    </location>
</feature>
<evidence type="ECO:0000256" key="2">
    <source>
        <dbReference type="ARBA" id="ARBA00022553"/>
    </source>
</evidence>
<dbReference type="PROSITE" id="PS51391">
    <property type="entry name" value="CID"/>
    <property type="match status" value="1"/>
</dbReference>
<dbReference type="InterPro" id="IPR006569">
    <property type="entry name" value="CID_dom"/>
</dbReference>
<gene>
    <name evidence="8" type="ORF">D9C73_016229</name>
</gene>
<feature type="compositionally biased region" description="Basic and acidic residues" evidence="6">
    <location>
        <begin position="145"/>
        <end position="179"/>
    </location>
</feature>
<keyword evidence="9" id="KW-1185">Reference proteome</keyword>
<keyword evidence="2" id="KW-0597">Phosphoprotein</keyword>
<feature type="region of interest" description="Disordered" evidence="6">
    <location>
        <begin position="145"/>
        <end position="189"/>
    </location>
</feature>
<feature type="compositionally biased region" description="Low complexity" evidence="6">
    <location>
        <begin position="498"/>
        <end position="514"/>
    </location>
</feature>
<feature type="compositionally biased region" description="Low complexity" evidence="6">
    <location>
        <begin position="703"/>
        <end position="717"/>
    </location>
</feature>
<evidence type="ECO:0000256" key="6">
    <source>
        <dbReference type="SAM" id="MobiDB-lite"/>
    </source>
</evidence>
<feature type="compositionally biased region" description="Low complexity" evidence="6">
    <location>
        <begin position="417"/>
        <end position="459"/>
    </location>
</feature>
<evidence type="ECO:0000256" key="4">
    <source>
        <dbReference type="ARBA" id="ARBA00062892"/>
    </source>
</evidence>
<feature type="compositionally biased region" description="Low complexity" evidence="6">
    <location>
        <begin position="775"/>
        <end position="787"/>
    </location>
</feature>
<feature type="region of interest" description="Disordered" evidence="6">
    <location>
        <begin position="533"/>
        <end position="811"/>
    </location>
</feature>
<dbReference type="STRING" id="240159.A0A4U5V4J3"/>
<evidence type="ECO:0000256" key="1">
    <source>
        <dbReference type="ARBA" id="ARBA00022481"/>
    </source>
</evidence>
<evidence type="ECO:0000256" key="3">
    <source>
        <dbReference type="ARBA" id="ARBA00022990"/>
    </source>
</evidence>
<feature type="region of interest" description="Disordered" evidence="6">
    <location>
        <begin position="1003"/>
        <end position="1209"/>
    </location>
</feature>
<dbReference type="Proteomes" id="UP000298787">
    <property type="component" value="Chromosome 14"/>
</dbReference>
<feature type="compositionally biased region" description="Acidic residues" evidence="6">
    <location>
        <begin position="382"/>
        <end position="392"/>
    </location>
</feature>
<dbReference type="EMBL" id="CM014091">
    <property type="protein sequence ID" value="TKS82120.1"/>
    <property type="molecule type" value="Genomic_DNA"/>
</dbReference>
<dbReference type="FunFam" id="1.25.40.90:FF:000020">
    <property type="entry name" value="regulation of nuclear pre-mRNA domain-containing protein 2 isoform X1"/>
    <property type="match status" value="1"/>
</dbReference>
<dbReference type="InterPro" id="IPR008942">
    <property type="entry name" value="ENTH_VHS"/>
</dbReference>
<feature type="compositionally biased region" description="Basic and acidic residues" evidence="6">
    <location>
        <begin position="364"/>
        <end position="381"/>
    </location>
</feature>
<dbReference type="GO" id="GO:0000993">
    <property type="term" value="F:RNA polymerase II complex binding"/>
    <property type="evidence" value="ECO:0007669"/>
    <property type="project" value="TreeGrafter"/>
</dbReference>
<feature type="compositionally biased region" description="Polar residues" evidence="6">
    <location>
        <begin position="534"/>
        <end position="567"/>
    </location>
</feature>
<dbReference type="Pfam" id="PF04818">
    <property type="entry name" value="CID"/>
    <property type="match status" value="1"/>
</dbReference>